<organism evidence="1 2">
    <name type="scientific">Nezara viridula</name>
    <name type="common">Southern green stink bug</name>
    <name type="synonym">Cimex viridulus</name>
    <dbReference type="NCBI Taxonomy" id="85310"/>
    <lineage>
        <taxon>Eukaryota</taxon>
        <taxon>Metazoa</taxon>
        <taxon>Ecdysozoa</taxon>
        <taxon>Arthropoda</taxon>
        <taxon>Hexapoda</taxon>
        <taxon>Insecta</taxon>
        <taxon>Pterygota</taxon>
        <taxon>Neoptera</taxon>
        <taxon>Paraneoptera</taxon>
        <taxon>Hemiptera</taxon>
        <taxon>Heteroptera</taxon>
        <taxon>Panheteroptera</taxon>
        <taxon>Pentatomomorpha</taxon>
        <taxon>Pentatomoidea</taxon>
        <taxon>Pentatomidae</taxon>
        <taxon>Pentatominae</taxon>
        <taxon>Nezara</taxon>
    </lineage>
</organism>
<sequence length="61" mass="7281">MPRSQNLWKQLFRQILSNKSSTLMRIHQCYQLPLEDQKPEMLRNGFHGTSCSIKFFEGAYF</sequence>
<gene>
    <name evidence="1" type="ORF">NEZAVI_LOCUS13089</name>
</gene>
<reference evidence="1" key="1">
    <citation type="submission" date="2022-01" db="EMBL/GenBank/DDBJ databases">
        <authorList>
            <person name="King R."/>
        </authorList>
    </citation>
    <scope>NUCLEOTIDE SEQUENCE</scope>
</reference>
<dbReference type="EMBL" id="OV725082">
    <property type="protein sequence ID" value="CAH1404733.1"/>
    <property type="molecule type" value="Genomic_DNA"/>
</dbReference>
<accession>A0A9P0HMK6</accession>
<evidence type="ECO:0000313" key="1">
    <source>
        <dbReference type="EMBL" id="CAH1404733.1"/>
    </source>
</evidence>
<name>A0A9P0HMK6_NEZVI</name>
<feature type="non-terminal residue" evidence="1">
    <location>
        <position position="1"/>
    </location>
</feature>
<feature type="non-terminal residue" evidence="1">
    <location>
        <position position="61"/>
    </location>
</feature>
<proteinExistence type="predicted"/>
<keyword evidence="2" id="KW-1185">Reference proteome</keyword>
<protein>
    <submittedName>
        <fullName evidence="1">Uncharacterized protein</fullName>
    </submittedName>
</protein>
<dbReference type="Proteomes" id="UP001152798">
    <property type="component" value="Chromosome 6"/>
</dbReference>
<dbReference type="AlphaFoldDB" id="A0A9P0HMK6"/>
<evidence type="ECO:0000313" key="2">
    <source>
        <dbReference type="Proteomes" id="UP001152798"/>
    </source>
</evidence>